<name>A0A6J4P2S7_9CYAN</name>
<dbReference type="Gene3D" id="3.40.50.10140">
    <property type="entry name" value="Toll/interleukin-1 receptor homology (TIR) domain"/>
    <property type="match status" value="1"/>
</dbReference>
<dbReference type="Pfam" id="PF14516">
    <property type="entry name" value="AAA_35"/>
    <property type="match status" value="1"/>
</dbReference>
<dbReference type="SUPFAM" id="SSF52200">
    <property type="entry name" value="Toll/Interleukin receptor TIR domain"/>
    <property type="match status" value="1"/>
</dbReference>
<evidence type="ECO:0000259" key="2">
    <source>
        <dbReference type="Pfam" id="PF13676"/>
    </source>
</evidence>
<dbReference type="SUPFAM" id="SSF52540">
    <property type="entry name" value="P-loop containing nucleoside triphosphate hydrolases"/>
    <property type="match status" value="1"/>
</dbReference>
<dbReference type="GO" id="GO:0007165">
    <property type="term" value="P:signal transduction"/>
    <property type="evidence" value="ECO:0007669"/>
    <property type="project" value="InterPro"/>
</dbReference>
<feature type="domain" description="TIR" evidence="2">
    <location>
        <begin position="160"/>
        <end position="261"/>
    </location>
</feature>
<sequence length="667" mass="74913">MTPASSQTGETFARAETLWDLGRLYADLASAKREKLTPTEKEHLRGLLLGLGPKEIAKELCKGVGGVRVALCSLYRYLEALGDLPEGKINSRTVIHTLEEAGYKLARSGSPAAPPLLPVRTQPSVGTQTVEIQQSATQQSAIQQSVSSKQSPAVREHSRVVISHGNQEGNLGFAQQLHDRLQAVGHHVSILEESRRSPDWLPHLDAVLEQCDYFVLLLAPQSAASEMVTEAVRRAREAYDAHPNHKPMLLPVRVGFSLALPLNHNLRGYLHGFQQWEWRSPLDTPMLVQTLLTLLAEAQPLSAETTTQALPTSFTAVEDPDAPPLPVAEPELPWGQVNLVSAFYVERSPIEARCYETIVKPGALIRIKAPRQMGKTSLMSRILYHGEQQNYVTLPLSFQLADRAVFADLDKFLRWFCASVGLGLQLPNKLKDYWDDIFGSKVNCKAYFEQYLLREMDCPLVLGLDEVDRVFEHRHIAEDFFGLLRAWHEEAKNRAVWQKLRLVVVHSTEVYVPLDNNQSPFNVGLPIELPEFSPEHVHDLATRHGLSWRASHVQQLMTLVGGHPYLVRVALYHIAKQDMTLDQLLHTAPTEAGPYSDHLRRHLWNLEQYPALATALAKAVATTEPVRLEASQAFKLHSMGLVHLNGNNVTLRYELYRQYFRDRLLAA</sequence>
<dbReference type="EMBL" id="CADCTY010002058">
    <property type="protein sequence ID" value="CAA9402100.1"/>
    <property type="molecule type" value="Genomic_DNA"/>
</dbReference>
<dbReference type="AlphaFoldDB" id="A0A6J4P2S7"/>
<gene>
    <name evidence="3" type="ORF">AVDCRST_MAG94-5973</name>
</gene>
<dbReference type="InterPro" id="IPR035897">
    <property type="entry name" value="Toll_tir_struct_dom_sf"/>
</dbReference>
<dbReference type="GO" id="GO:0006355">
    <property type="term" value="P:regulation of DNA-templated transcription"/>
    <property type="evidence" value="ECO:0007669"/>
    <property type="project" value="InterPro"/>
</dbReference>
<dbReference type="SUPFAM" id="SSF46894">
    <property type="entry name" value="C-terminal effector domain of the bipartite response regulators"/>
    <property type="match status" value="1"/>
</dbReference>
<proteinExistence type="predicted"/>
<feature type="region of interest" description="Disordered" evidence="1">
    <location>
        <begin position="136"/>
        <end position="155"/>
    </location>
</feature>
<reference evidence="3" key="1">
    <citation type="submission" date="2020-02" db="EMBL/GenBank/DDBJ databases">
        <authorList>
            <person name="Meier V. D."/>
        </authorList>
    </citation>
    <scope>NUCLEOTIDE SEQUENCE</scope>
    <source>
        <strain evidence="3">AVDCRST_MAG94</strain>
    </source>
</reference>
<dbReference type="GO" id="GO:0003677">
    <property type="term" value="F:DNA binding"/>
    <property type="evidence" value="ECO:0007669"/>
    <property type="project" value="InterPro"/>
</dbReference>
<dbReference type="InterPro" id="IPR016032">
    <property type="entry name" value="Sig_transdc_resp-reg_C-effctor"/>
</dbReference>
<dbReference type="InterPro" id="IPR000157">
    <property type="entry name" value="TIR_dom"/>
</dbReference>
<dbReference type="InterPro" id="IPR027417">
    <property type="entry name" value="P-loop_NTPase"/>
</dbReference>
<dbReference type="Gene3D" id="3.40.50.300">
    <property type="entry name" value="P-loop containing nucleotide triphosphate hydrolases"/>
    <property type="match status" value="1"/>
</dbReference>
<evidence type="ECO:0000313" key="3">
    <source>
        <dbReference type="EMBL" id="CAA9402100.1"/>
    </source>
</evidence>
<feature type="compositionally biased region" description="Low complexity" evidence="1">
    <location>
        <begin position="136"/>
        <end position="151"/>
    </location>
</feature>
<dbReference type="Pfam" id="PF13676">
    <property type="entry name" value="TIR_2"/>
    <property type="match status" value="1"/>
</dbReference>
<evidence type="ECO:0000256" key="1">
    <source>
        <dbReference type="SAM" id="MobiDB-lite"/>
    </source>
</evidence>
<organism evidence="3">
    <name type="scientific">uncultured Leptolyngbya sp</name>
    <dbReference type="NCBI Taxonomy" id="332963"/>
    <lineage>
        <taxon>Bacteria</taxon>
        <taxon>Bacillati</taxon>
        <taxon>Cyanobacteriota</taxon>
        <taxon>Cyanophyceae</taxon>
        <taxon>Leptolyngbyales</taxon>
        <taxon>Leptolyngbyaceae</taxon>
        <taxon>Leptolyngbya group</taxon>
        <taxon>Leptolyngbya</taxon>
        <taxon>environmental samples</taxon>
    </lineage>
</organism>
<accession>A0A6J4P2S7</accession>
<protein>
    <submittedName>
        <fullName evidence="3">FOG: WD40 repeat</fullName>
    </submittedName>
</protein>